<gene>
    <name evidence="1" type="ORF">PHACADRAFT_212097</name>
</gene>
<reference evidence="1 2" key="1">
    <citation type="journal article" date="2012" name="BMC Genomics">
        <title>Comparative genomics of the white-rot fungi, Phanerochaete carnosa and P. chrysosporium, to elucidate the genetic basis of the distinct wood types they colonize.</title>
        <authorList>
            <person name="Suzuki H."/>
            <person name="MacDonald J."/>
            <person name="Syed K."/>
            <person name="Salamov A."/>
            <person name="Hori C."/>
            <person name="Aerts A."/>
            <person name="Henrissat B."/>
            <person name="Wiebenga A."/>
            <person name="vanKuyk P.A."/>
            <person name="Barry K."/>
            <person name="Lindquist E."/>
            <person name="LaButti K."/>
            <person name="Lapidus A."/>
            <person name="Lucas S."/>
            <person name="Coutinho P."/>
            <person name="Gong Y."/>
            <person name="Samejima M."/>
            <person name="Mahadevan R."/>
            <person name="Abou-Zaid M."/>
            <person name="de Vries R.P."/>
            <person name="Igarashi K."/>
            <person name="Yadav J.S."/>
            <person name="Grigoriev I.V."/>
            <person name="Master E.R."/>
        </authorList>
    </citation>
    <scope>NUCLEOTIDE SEQUENCE [LARGE SCALE GENOMIC DNA]</scope>
    <source>
        <strain evidence="1 2">HHB-10118-sp</strain>
    </source>
</reference>
<name>K5USL0_PHACS</name>
<dbReference type="RefSeq" id="XP_007399225.1">
    <property type="nucleotide sequence ID" value="XM_007399163.1"/>
</dbReference>
<evidence type="ECO:0000313" key="2">
    <source>
        <dbReference type="Proteomes" id="UP000008370"/>
    </source>
</evidence>
<dbReference type="InParanoid" id="K5USL0"/>
<dbReference type="Proteomes" id="UP000008370">
    <property type="component" value="Unassembled WGS sequence"/>
</dbReference>
<dbReference type="EMBL" id="JH930475">
    <property type="protein sequence ID" value="EKM52896.1"/>
    <property type="molecule type" value="Genomic_DNA"/>
</dbReference>
<keyword evidence="2" id="KW-1185">Reference proteome</keyword>
<protein>
    <submittedName>
        <fullName evidence="1">Uncharacterized protein</fullName>
    </submittedName>
</protein>
<accession>K5USL0</accession>
<organism evidence="1 2">
    <name type="scientific">Phanerochaete carnosa (strain HHB-10118-sp)</name>
    <name type="common">White-rot fungus</name>
    <name type="synonym">Peniophora carnosa</name>
    <dbReference type="NCBI Taxonomy" id="650164"/>
    <lineage>
        <taxon>Eukaryota</taxon>
        <taxon>Fungi</taxon>
        <taxon>Dikarya</taxon>
        <taxon>Basidiomycota</taxon>
        <taxon>Agaricomycotina</taxon>
        <taxon>Agaricomycetes</taxon>
        <taxon>Polyporales</taxon>
        <taxon>Phanerochaetaceae</taxon>
        <taxon>Phanerochaete</taxon>
    </lineage>
</organism>
<dbReference type="HOGENOM" id="CLU_131067_0_0_1"/>
<evidence type="ECO:0000313" key="1">
    <source>
        <dbReference type="EMBL" id="EKM52896.1"/>
    </source>
</evidence>
<proteinExistence type="predicted"/>
<dbReference type="AlphaFoldDB" id="K5USL0"/>
<dbReference type="KEGG" id="pco:PHACADRAFT_212097"/>
<sequence length="139" mass="15050">MSIANNPNLVGYLKYPAPSSDGSFAICIANGEGDAFWKSIPEEYRPVLDKHGAGMQVETILSGNMTAIGSVFLPFLLKNKETGERMRYILRAIVLPGLFMPMFISGNERSVVEQAAYSGREGPVFTLKCGDGTCPVQGQ</sequence>
<dbReference type="OrthoDB" id="5378863at2759"/>
<dbReference type="GeneID" id="18913195"/>